<evidence type="ECO:0000313" key="15">
    <source>
        <dbReference type="Proteomes" id="UP000789396"/>
    </source>
</evidence>
<evidence type="ECO:0000256" key="3">
    <source>
        <dbReference type="ARBA" id="ARBA00008169"/>
    </source>
</evidence>
<feature type="compositionally biased region" description="Basic and acidic residues" evidence="11">
    <location>
        <begin position="193"/>
        <end position="208"/>
    </location>
</feature>
<accession>A0A9N9HF63</accession>
<dbReference type="Proteomes" id="UP000789396">
    <property type="component" value="Unassembled WGS sequence"/>
</dbReference>
<keyword evidence="9" id="KW-0411">Iron-sulfur</keyword>
<evidence type="ECO:0000259" key="13">
    <source>
        <dbReference type="Pfam" id="PF20922"/>
    </source>
</evidence>
<dbReference type="GO" id="GO:0005737">
    <property type="term" value="C:cytoplasm"/>
    <property type="evidence" value="ECO:0007669"/>
    <property type="project" value="UniProtKB-SubCell"/>
</dbReference>
<dbReference type="InterPro" id="IPR049011">
    <property type="entry name" value="Anamorsin_N_metazoan"/>
</dbReference>
<evidence type="ECO:0000259" key="12">
    <source>
        <dbReference type="Pfam" id="PF05093"/>
    </source>
</evidence>
<evidence type="ECO:0000256" key="5">
    <source>
        <dbReference type="ARBA" id="ARBA00022490"/>
    </source>
</evidence>
<dbReference type="EMBL" id="CAJVPZ010018071">
    <property type="protein sequence ID" value="CAG8684346.1"/>
    <property type="molecule type" value="Genomic_DNA"/>
</dbReference>
<evidence type="ECO:0000313" key="14">
    <source>
        <dbReference type="EMBL" id="CAG8684346.1"/>
    </source>
</evidence>
<evidence type="ECO:0000256" key="7">
    <source>
        <dbReference type="ARBA" id="ARBA00022723"/>
    </source>
</evidence>
<dbReference type="GO" id="GO:0051537">
    <property type="term" value="F:2 iron, 2 sulfur cluster binding"/>
    <property type="evidence" value="ECO:0007669"/>
    <property type="project" value="UniProtKB-KW"/>
</dbReference>
<evidence type="ECO:0000256" key="6">
    <source>
        <dbReference type="ARBA" id="ARBA00022714"/>
    </source>
</evidence>
<keyword evidence="7" id="KW-0479">Metal-binding</keyword>
<comment type="caution">
    <text evidence="14">The sequence shown here is derived from an EMBL/GenBank/DDBJ whole genome shotgun (WGS) entry which is preliminary data.</text>
</comment>
<dbReference type="AlphaFoldDB" id="A0A9N9HF63"/>
<dbReference type="OrthoDB" id="311633at2759"/>
<proteinExistence type="inferred from homology"/>
<sequence length="236" mass="26500">MTSTTHAPGDKILLINSPYSNSLKLDEICEQLTQQVTKDGFVKIEELDKITTVTTLAPGGVLYLKELTTLTPQSHVEIPLRTTQELVSELKMTGFINLEIYEAKKVEMPELERIMEHIWSTHSIHDQTKRQELVQVLNGQLNVIELVAKKPTYEVGATFALPFANKASKAIWTLAGNDDELENEDDLLEEEDLVKPDKSPDCETDGKRKACKNCSCGLAEELEKEKQLAAQQSQQF</sequence>
<dbReference type="InterPro" id="IPR046408">
    <property type="entry name" value="CIAPIN1"/>
</dbReference>
<feature type="domain" description="Anamorsin N-terminal" evidence="13">
    <location>
        <begin position="53"/>
        <end position="157"/>
    </location>
</feature>
<dbReference type="InterPro" id="IPR029063">
    <property type="entry name" value="SAM-dependent_MTases_sf"/>
</dbReference>
<evidence type="ECO:0000256" key="8">
    <source>
        <dbReference type="ARBA" id="ARBA00023004"/>
    </source>
</evidence>
<dbReference type="GO" id="GO:0046872">
    <property type="term" value="F:metal ion binding"/>
    <property type="evidence" value="ECO:0007669"/>
    <property type="project" value="UniProtKB-KW"/>
</dbReference>
<dbReference type="GO" id="GO:0016226">
    <property type="term" value="P:iron-sulfur cluster assembly"/>
    <property type="evidence" value="ECO:0007669"/>
    <property type="project" value="InterPro"/>
</dbReference>
<evidence type="ECO:0000256" key="10">
    <source>
        <dbReference type="ARBA" id="ARBA00023128"/>
    </source>
</evidence>
<dbReference type="Pfam" id="PF20922">
    <property type="entry name" value="Anamorsin_N"/>
    <property type="match status" value="1"/>
</dbReference>
<feature type="non-terminal residue" evidence="14">
    <location>
        <position position="236"/>
    </location>
</feature>
<dbReference type="GO" id="GO:0051539">
    <property type="term" value="F:4 iron, 4 sulfur cluster binding"/>
    <property type="evidence" value="ECO:0007669"/>
    <property type="project" value="UniProtKB-KW"/>
</dbReference>
<dbReference type="PANTHER" id="PTHR13273:SF14">
    <property type="entry name" value="ANAMORSIN"/>
    <property type="match status" value="1"/>
</dbReference>
<evidence type="ECO:0000256" key="9">
    <source>
        <dbReference type="ARBA" id="ARBA00023014"/>
    </source>
</evidence>
<evidence type="ECO:0000256" key="4">
    <source>
        <dbReference type="ARBA" id="ARBA00022485"/>
    </source>
</evidence>
<name>A0A9N9HF63_9GLOM</name>
<keyword evidence="15" id="KW-1185">Reference proteome</keyword>
<reference evidence="14" key="1">
    <citation type="submission" date="2021-06" db="EMBL/GenBank/DDBJ databases">
        <authorList>
            <person name="Kallberg Y."/>
            <person name="Tangrot J."/>
            <person name="Rosling A."/>
        </authorList>
    </citation>
    <scope>NUCLEOTIDE SEQUENCE</scope>
    <source>
        <strain evidence="14">IN212</strain>
    </source>
</reference>
<keyword evidence="8" id="KW-0408">Iron</keyword>
<dbReference type="Pfam" id="PF05093">
    <property type="entry name" value="CIAPIN1"/>
    <property type="match status" value="1"/>
</dbReference>
<keyword evidence="4" id="KW-0004">4Fe-4S</keyword>
<keyword evidence="5" id="KW-0963">Cytoplasm</keyword>
<keyword evidence="6" id="KW-0001">2Fe-2S</keyword>
<dbReference type="Gene3D" id="3.40.50.150">
    <property type="entry name" value="Vaccinia Virus protein VP39"/>
    <property type="match status" value="1"/>
</dbReference>
<evidence type="ECO:0000256" key="2">
    <source>
        <dbReference type="ARBA" id="ARBA00004496"/>
    </source>
</evidence>
<comment type="subcellular location">
    <subcellularLocation>
        <location evidence="2">Cytoplasm</location>
    </subcellularLocation>
</comment>
<feature type="region of interest" description="Disordered" evidence="11">
    <location>
        <begin position="188"/>
        <end position="209"/>
    </location>
</feature>
<evidence type="ECO:0000256" key="11">
    <source>
        <dbReference type="SAM" id="MobiDB-lite"/>
    </source>
</evidence>
<comment type="similarity">
    <text evidence="3">Belongs to the anamorsin family.</text>
</comment>
<feature type="domain" description="Anamorsin C-terminal" evidence="12">
    <location>
        <begin position="199"/>
        <end position="233"/>
    </location>
</feature>
<dbReference type="InterPro" id="IPR007785">
    <property type="entry name" value="Anamorsin"/>
</dbReference>
<organism evidence="14 15">
    <name type="scientific">Racocetra fulgida</name>
    <dbReference type="NCBI Taxonomy" id="60492"/>
    <lineage>
        <taxon>Eukaryota</taxon>
        <taxon>Fungi</taxon>
        <taxon>Fungi incertae sedis</taxon>
        <taxon>Mucoromycota</taxon>
        <taxon>Glomeromycotina</taxon>
        <taxon>Glomeromycetes</taxon>
        <taxon>Diversisporales</taxon>
        <taxon>Gigasporaceae</taxon>
        <taxon>Racocetra</taxon>
    </lineage>
</organism>
<comment type="cofactor">
    <cofactor evidence="1">
        <name>[4Fe-4S] cluster</name>
        <dbReference type="ChEBI" id="CHEBI:49883"/>
    </cofactor>
</comment>
<dbReference type="PANTHER" id="PTHR13273">
    <property type="entry name" value="ANAMORSIN"/>
    <property type="match status" value="1"/>
</dbReference>
<keyword evidence="10" id="KW-0496">Mitochondrion</keyword>
<protein>
    <submittedName>
        <fullName evidence="14">19097_t:CDS:1</fullName>
    </submittedName>
</protein>
<gene>
    <name evidence="14" type="ORF">RFULGI_LOCUS9750</name>
</gene>
<evidence type="ECO:0000256" key="1">
    <source>
        <dbReference type="ARBA" id="ARBA00001966"/>
    </source>
</evidence>